<dbReference type="Pfam" id="PF13349">
    <property type="entry name" value="DUF4097"/>
    <property type="match status" value="1"/>
</dbReference>
<proteinExistence type="predicted"/>
<feature type="compositionally biased region" description="Low complexity" evidence="1">
    <location>
        <begin position="275"/>
        <end position="303"/>
    </location>
</feature>
<dbReference type="RefSeq" id="WP_011404688.1">
    <property type="nucleotide sequence ID" value="NC_007677.1"/>
</dbReference>
<sequence>MRWSSTALAIFGMLGLAVLGGGCQRGQESEVARSEDGVLRLGPVEVVDTVARAVAPSDRPLVVEGLRGSVRLTGAEQTTADLSFVRRGRGDTREAGQSVVEGISITESGTDAEYAYTLAADQEDYAAVDVRGRVPRRTALRVDRLSGPVHVAGVEGALTVSHAHGDVTVQGAAGAAEVRIKNGDVAVGFQSLPTGGTHRIETANGDLRLRLPPDETVQIDAQTDAGTIRTRGLSFTNEQFAPINAGARYDAQTGDGGPTVELRTQNGSIVIEAADTSATDTTSAPATVPSSDTTVTPQPDVDTILPAEPDTMGADTSTTDAAATDTSR</sequence>
<dbReference type="AlphaFoldDB" id="Q2S168"/>
<dbReference type="EnsemblBacteria" id="ABC44522">
    <property type="protein sequence ID" value="ABC44522"/>
    <property type="gene ID" value="SRU_1953"/>
</dbReference>
<evidence type="ECO:0000313" key="3">
    <source>
        <dbReference type="EMBL" id="ABC44522.1"/>
    </source>
</evidence>
<dbReference type="HOGENOM" id="CLU_847022_0_0_10"/>
<evidence type="ECO:0000259" key="2">
    <source>
        <dbReference type="Pfam" id="PF13349"/>
    </source>
</evidence>
<name>Q2S168_SALRD</name>
<keyword evidence="4" id="KW-1185">Reference proteome</keyword>
<dbReference type="EMBL" id="CP000159">
    <property type="protein sequence ID" value="ABC44522.1"/>
    <property type="molecule type" value="Genomic_DNA"/>
</dbReference>
<feature type="domain" description="DUF4097" evidence="2">
    <location>
        <begin position="142"/>
        <end position="269"/>
    </location>
</feature>
<dbReference type="Proteomes" id="UP000008674">
    <property type="component" value="Chromosome"/>
</dbReference>
<feature type="region of interest" description="Disordered" evidence="1">
    <location>
        <begin position="275"/>
        <end position="328"/>
    </location>
</feature>
<feature type="compositionally biased region" description="Low complexity" evidence="1">
    <location>
        <begin position="310"/>
        <end position="328"/>
    </location>
</feature>
<accession>Q2S168</accession>
<protein>
    <recommendedName>
        <fullName evidence="2">DUF4097 domain-containing protein</fullName>
    </recommendedName>
</protein>
<dbReference type="InterPro" id="IPR025164">
    <property type="entry name" value="Toastrack_DUF4097"/>
</dbReference>
<dbReference type="PROSITE" id="PS51257">
    <property type="entry name" value="PROKAR_LIPOPROTEIN"/>
    <property type="match status" value="1"/>
</dbReference>
<organism evidence="3 4">
    <name type="scientific">Salinibacter ruber (strain DSM 13855 / M31)</name>
    <dbReference type="NCBI Taxonomy" id="309807"/>
    <lineage>
        <taxon>Bacteria</taxon>
        <taxon>Pseudomonadati</taxon>
        <taxon>Rhodothermota</taxon>
        <taxon>Rhodothermia</taxon>
        <taxon>Rhodothermales</taxon>
        <taxon>Salinibacteraceae</taxon>
        <taxon>Salinibacter</taxon>
    </lineage>
</organism>
<evidence type="ECO:0000256" key="1">
    <source>
        <dbReference type="SAM" id="MobiDB-lite"/>
    </source>
</evidence>
<gene>
    <name evidence="3" type="ordered locus">SRU_1953</name>
</gene>
<dbReference type="eggNOG" id="COG3595">
    <property type="taxonomic scope" value="Bacteria"/>
</dbReference>
<dbReference type="STRING" id="309807.SRU_1953"/>
<dbReference type="KEGG" id="sru:SRU_1953"/>
<evidence type="ECO:0000313" key="4">
    <source>
        <dbReference type="Proteomes" id="UP000008674"/>
    </source>
</evidence>
<dbReference type="OrthoDB" id="1496101at2"/>
<reference evidence="3 4" key="1">
    <citation type="journal article" date="2005" name="Proc. Natl. Acad. Sci. U.S.A.">
        <title>The genome of Salinibacter ruber: convergence and gene exchange among hyperhalophilic bacteria and archaea.</title>
        <authorList>
            <person name="Mongodin E.F."/>
            <person name="Nelson K.E."/>
            <person name="Daugherty S."/>
            <person name="Deboy R.T."/>
            <person name="Wister J."/>
            <person name="Khouri H."/>
            <person name="Weidman J."/>
            <person name="Walsh D.A."/>
            <person name="Papke R.T."/>
            <person name="Sanchez Perez G."/>
            <person name="Sharma A.K."/>
            <person name="Nesbo C.L."/>
            <person name="MacLeod D."/>
            <person name="Bapteste E."/>
            <person name="Doolittle W.F."/>
            <person name="Charlebois R.L."/>
            <person name="Legault B."/>
            <person name="Rodriguez-Valera F."/>
        </authorList>
    </citation>
    <scope>NUCLEOTIDE SEQUENCE [LARGE SCALE GENOMIC DNA]</scope>
    <source>
        <strain evidence="4">DSM 13855 / CECT 5946 / M31</strain>
    </source>
</reference>